<dbReference type="HOGENOM" id="CLU_072733_0_0_2"/>
<dbReference type="AlphaFoldDB" id="D3S198"/>
<dbReference type="Proteomes" id="UP000002613">
    <property type="component" value="Chromosome"/>
</dbReference>
<gene>
    <name evidence="2" type="ordered locus">Ferp_0147</name>
</gene>
<dbReference type="OrthoDB" id="18771at2157"/>
<dbReference type="PaxDb" id="589924-Ferp_0147"/>
<dbReference type="InterPro" id="IPR002934">
    <property type="entry name" value="Polymerase_NTP_transf_dom"/>
</dbReference>
<protein>
    <submittedName>
        <fullName evidence="2">DNA polymerase beta domain protein region</fullName>
    </submittedName>
</protein>
<dbReference type="RefSeq" id="WP_012964681.1">
    <property type="nucleotide sequence ID" value="NC_013849.1"/>
</dbReference>
<proteinExistence type="predicted"/>
<dbReference type="GeneID" id="8777639"/>
<dbReference type="KEGG" id="fpl:Ferp_0147"/>
<reference evidence="2 3" key="2">
    <citation type="journal article" date="2011" name="Stand. Genomic Sci.">
        <title>Complete genome sequence of Ferroglobus placidus AEDII12DO.</title>
        <authorList>
            <person name="Anderson I."/>
            <person name="Risso C."/>
            <person name="Holmes D."/>
            <person name="Lucas S."/>
            <person name="Copeland A."/>
            <person name="Lapidus A."/>
            <person name="Cheng J.F."/>
            <person name="Bruce D."/>
            <person name="Goodwin L."/>
            <person name="Pitluck S."/>
            <person name="Saunders E."/>
            <person name="Brettin T."/>
            <person name="Detter J.C."/>
            <person name="Han C."/>
            <person name="Tapia R."/>
            <person name="Larimer F."/>
            <person name="Land M."/>
            <person name="Hauser L."/>
            <person name="Woyke T."/>
            <person name="Lovley D."/>
            <person name="Kyrpides N."/>
            <person name="Ivanova N."/>
        </authorList>
    </citation>
    <scope>NUCLEOTIDE SEQUENCE [LARGE SCALE GENOMIC DNA]</scope>
    <source>
        <strain evidence="3">DSM 10642 / AEDII12DO</strain>
    </source>
</reference>
<feature type="domain" description="Polymerase nucleotidyl transferase" evidence="1">
    <location>
        <begin position="103"/>
        <end position="171"/>
    </location>
</feature>
<reference evidence="3" key="1">
    <citation type="submission" date="2010-02" db="EMBL/GenBank/DDBJ databases">
        <title>Complete sequence of Ferroglobus placidus DSM 10642.</title>
        <authorList>
            <consortium name="US DOE Joint Genome Institute"/>
            <person name="Lucas S."/>
            <person name="Copeland A."/>
            <person name="Lapidus A."/>
            <person name="Cheng J.-F."/>
            <person name="Bruce D."/>
            <person name="Goodwin L."/>
            <person name="Pitluck S."/>
            <person name="Saunders E."/>
            <person name="Brettin T."/>
            <person name="Detter J.C."/>
            <person name="Han C."/>
            <person name="Tapia R."/>
            <person name="Larimer F."/>
            <person name="Land M."/>
            <person name="Hauser L."/>
            <person name="Kyrpides N."/>
            <person name="Ivanova N."/>
            <person name="Holmes D."/>
            <person name="Lovley D."/>
            <person name="Kyrpides N."/>
            <person name="Anderson I.J."/>
            <person name="Woyke T."/>
        </authorList>
    </citation>
    <scope>NUCLEOTIDE SEQUENCE [LARGE SCALE GENOMIC DNA]</scope>
    <source>
        <strain evidence="3">DSM 10642 / AEDII12DO</strain>
    </source>
</reference>
<evidence type="ECO:0000313" key="3">
    <source>
        <dbReference type="Proteomes" id="UP000002613"/>
    </source>
</evidence>
<dbReference type="GO" id="GO:0016779">
    <property type="term" value="F:nucleotidyltransferase activity"/>
    <property type="evidence" value="ECO:0007669"/>
    <property type="project" value="InterPro"/>
</dbReference>
<dbReference type="EMBL" id="CP001899">
    <property type="protein sequence ID" value="ADC64334.1"/>
    <property type="molecule type" value="Genomic_DNA"/>
</dbReference>
<organism evidence="2 3">
    <name type="scientific">Ferroglobus placidus (strain DSM 10642 / AEDII12DO)</name>
    <dbReference type="NCBI Taxonomy" id="589924"/>
    <lineage>
        <taxon>Archaea</taxon>
        <taxon>Methanobacteriati</taxon>
        <taxon>Methanobacteriota</taxon>
        <taxon>Archaeoglobi</taxon>
        <taxon>Archaeoglobales</taxon>
        <taxon>Archaeoglobaceae</taxon>
        <taxon>Ferroglobus</taxon>
    </lineage>
</organism>
<keyword evidence="3" id="KW-1185">Reference proteome</keyword>
<evidence type="ECO:0000259" key="1">
    <source>
        <dbReference type="Pfam" id="PF01909"/>
    </source>
</evidence>
<dbReference type="eggNOG" id="arCOG01831">
    <property type="taxonomic scope" value="Archaea"/>
</dbReference>
<name>D3S198_FERPA</name>
<accession>D3S198</accession>
<dbReference type="Pfam" id="PF01909">
    <property type="entry name" value="NTP_transf_2"/>
    <property type="match status" value="1"/>
</dbReference>
<dbReference type="STRING" id="589924.Ferp_0147"/>
<evidence type="ECO:0000313" key="2">
    <source>
        <dbReference type="EMBL" id="ADC64334.1"/>
    </source>
</evidence>
<sequence length="319" mass="37408">MPYTSDKPIRLRDFVRVGNLYFSVVGYKNAESVKSLLRYAPDESGDREKNGVKYKKLSYEEAIDVGKRWFSESEGIFRVPREEIDEVFKPEERLEEVMDSEVKKVVEFFESIPKEEMGVTGSRLIGLKKEGESDVDFVVYGKYWFIAREKIRRGIESGKLDEPDEETWERIYRKRNPPLTYEAFLAHERRKFHRAFIGSTYFDLLYVRGYDELEKGFPEKIGRKVSFKKIRAKVIEDEFAFDYPSVYFVEHEEIEAVVSFTHTFAGQAFKGEILEAAGWVEEIDGKNYLIAGSKREVKDEYVVSLTLMEKERIKDFLIS</sequence>